<keyword evidence="3" id="KW-0547">Nucleotide-binding</keyword>
<dbReference type="RefSeq" id="WP_133528333.1">
    <property type="nucleotide sequence ID" value="NZ_SNXO01000014.1"/>
</dbReference>
<dbReference type="EMBL" id="SNXO01000014">
    <property type="protein sequence ID" value="TDP56464.1"/>
    <property type="molecule type" value="Genomic_DNA"/>
</dbReference>
<dbReference type="Gene3D" id="3.30.870.10">
    <property type="entry name" value="Endonuclease Chain A"/>
    <property type="match status" value="1"/>
</dbReference>
<dbReference type="CDD" id="cd09204">
    <property type="entry name" value="PLDc_N_DEXD_b2"/>
    <property type="match status" value="1"/>
</dbReference>
<dbReference type="CDD" id="cd18032">
    <property type="entry name" value="DEXHc_RE_I_III_res"/>
    <property type="match status" value="1"/>
</dbReference>
<dbReference type="SUPFAM" id="SSF52540">
    <property type="entry name" value="P-loop containing nucleoside triphosphate hydrolases"/>
    <property type="match status" value="1"/>
</dbReference>
<dbReference type="AlphaFoldDB" id="A0A4R6Q2J6"/>
<dbReference type="GO" id="GO:0005524">
    <property type="term" value="F:ATP binding"/>
    <property type="evidence" value="ECO:0007669"/>
    <property type="project" value="InterPro"/>
</dbReference>
<feature type="domain" description="Helicase C-terminal" evidence="2">
    <location>
        <begin position="441"/>
        <end position="629"/>
    </location>
</feature>
<evidence type="ECO:0000259" key="2">
    <source>
        <dbReference type="PROSITE" id="PS51194"/>
    </source>
</evidence>
<dbReference type="InterPro" id="IPR027417">
    <property type="entry name" value="P-loop_NTPase"/>
</dbReference>
<reference evidence="3 4" key="1">
    <citation type="submission" date="2019-03" db="EMBL/GenBank/DDBJ databases">
        <title>Genomic Encyclopedia of Type Strains, Phase IV (KMG-IV): sequencing the most valuable type-strain genomes for metagenomic binning, comparative biology and taxonomic classification.</title>
        <authorList>
            <person name="Goeker M."/>
        </authorList>
    </citation>
    <scope>NUCLEOTIDE SEQUENCE [LARGE SCALE GENOMIC DNA]</scope>
    <source>
        <strain evidence="3 4">DSM 28287</strain>
    </source>
</reference>
<dbReference type="PANTHER" id="PTHR47396:SF1">
    <property type="entry name" value="ATP-DEPENDENT HELICASE IRC3-RELATED"/>
    <property type="match status" value="1"/>
</dbReference>
<accession>A0A4R6Q2J6</accession>
<dbReference type="Proteomes" id="UP000295500">
    <property type="component" value="Unassembled WGS sequence"/>
</dbReference>
<organism evidence="3 4">
    <name type="scientific">Aminicella lysinilytica</name>
    <dbReference type="NCBI Taxonomy" id="433323"/>
    <lineage>
        <taxon>Bacteria</taxon>
        <taxon>Bacillati</taxon>
        <taxon>Bacillota</taxon>
        <taxon>Clostridia</taxon>
        <taxon>Peptostreptococcales</taxon>
        <taxon>Anaerovoracaceae</taxon>
        <taxon>Aminicella</taxon>
    </lineage>
</organism>
<name>A0A4R6Q2J6_9FIRM</name>
<evidence type="ECO:0000259" key="1">
    <source>
        <dbReference type="PROSITE" id="PS51192"/>
    </source>
</evidence>
<dbReference type="Pfam" id="PF26350">
    <property type="entry name" value="DUF8090"/>
    <property type="match status" value="1"/>
</dbReference>
<dbReference type="PANTHER" id="PTHR47396">
    <property type="entry name" value="TYPE I RESTRICTION ENZYME ECOKI R PROTEIN"/>
    <property type="match status" value="1"/>
</dbReference>
<dbReference type="SMART" id="SM00490">
    <property type="entry name" value="HELICc"/>
    <property type="match status" value="1"/>
</dbReference>
<keyword evidence="3" id="KW-0067">ATP-binding</keyword>
<dbReference type="PROSITE" id="PS51192">
    <property type="entry name" value="HELICASE_ATP_BIND_1"/>
    <property type="match status" value="1"/>
</dbReference>
<dbReference type="InterPro" id="IPR058403">
    <property type="entry name" value="DUF8090"/>
</dbReference>
<dbReference type="Pfam" id="PF11907">
    <property type="entry name" value="DUF3427"/>
    <property type="match status" value="1"/>
</dbReference>
<keyword evidence="4" id="KW-1185">Reference proteome</keyword>
<protein>
    <submittedName>
        <fullName evidence="3">Superfamily II DNA or RNA helicase</fullName>
    </submittedName>
</protein>
<keyword evidence="3" id="KW-0378">Hydrolase</keyword>
<evidence type="ECO:0000313" key="4">
    <source>
        <dbReference type="Proteomes" id="UP000295500"/>
    </source>
</evidence>
<dbReference type="GO" id="GO:0016787">
    <property type="term" value="F:hydrolase activity"/>
    <property type="evidence" value="ECO:0007669"/>
    <property type="project" value="InterPro"/>
</dbReference>
<dbReference type="SMART" id="SM00487">
    <property type="entry name" value="DEXDc"/>
    <property type="match status" value="1"/>
</dbReference>
<dbReference type="InterPro" id="IPR006935">
    <property type="entry name" value="Helicase/UvrB_N"/>
</dbReference>
<gene>
    <name evidence="3" type="ORF">EV211_11438</name>
</gene>
<dbReference type="InterPro" id="IPR050742">
    <property type="entry name" value="Helicase_Restrict-Modif_Enz"/>
</dbReference>
<dbReference type="CDD" id="cd18799">
    <property type="entry name" value="SF2_C_EcoAI-like"/>
    <property type="match status" value="1"/>
</dbReference>
<dbReference type="GO" id="GO:0004386">
    <property type="term" value="F:helicase activity"/>
    <property type="evidence" value="ECO:0007669"/>
    <property type="project" value="UniProtKB-KW"/>
</dbReference>
<evidence type="ECO:0000313" key="3">
    <source>
        <dbReference type="EMBL" id="TDP56464.1"/>
    </source>
</evidence>
<dbReference type="SUPFAM" id="SSF56024">
    <property type="entry name" value="Phospholipase D/nuclease"/>
    <property type="match status" value="1"/>
</dbReference>
<dbReference type="Pfam" id="PF13091">
    <property type="entry name" value="PLDc_2"/>
    <property type="match status" value="1"/>
</dbReference>
<dbReference type="InterPro" id="IPR021835">
    <property type="entry name" value="DUF3427"/>
</dbReference>
<dbReference type="InterPro" id="IPR001650">
    <property type="entry name" value="Helicase_C-like"/>
</dbReference>
<proteinExistence type="predicted"/>
<dbReference type="InterPro" id="IPR025202">
    <property type="entry name" value="PLD-like_dom"/>
</dbReference>
<dbReference type="OrthoDB" id="9802848at2"/>
<comment type="caution">
    <text evidence="3">The sequence shown here is derived from an EMBL/GenBank/DDBJ whole genome shotgun (WGS) entry which is preliminary data.</text>
</comment>
<dbReference type="InterPro" id="IPR014001">
    <property type="entry name" value="Helicase_ATP-bd"/>
</dbReference>
<keyword evidence="3" id="KW-0347">Helicase</keyword>
<dbReference type="Pfam" id="PF04851">
    <property type="entry name" value="ResIII"/>
    <property type="match status" value="1"/>
</dbReference>
<dbReference type="PROSITE" id="PS51194">
    <property type="entry name" value="HELICASE_CTER"/>
    <property type="match status" value="1"/>
</dbReference>
<dbReference type="GO" id="GO:0003677">
    <property type="term" value="F:DNA binding"/>
    <property type="evidence" value="ECO:0007669"/>
    <property type="project" value="InterPro"/>
</dbReference>
<dbReference type="Pfam" id="PF00271">
    <property type="entry name" value="Helicase_C"/>
    <property type="match status" value="1"/>
</dbReference>
<dbReference type="GO" id="GO:0005829">
    <property type="term" value="C:cytosol"/>
    <property type="evidence" value="ECO:0007669"/>
    <property type="project" value="TreeGrafter"/>
</dbReference>
<feature type="domain" description="Helicase ATP-binding" evidence="1">
    <location>
        <begin position="239"/>
        <end position="390"/>
    </location>
</feature>
<sequence length="975" mass="112558">MMNNVEKELNKGLTAAFVDGNLAANPAYKPQFVSNNYEEGRKVLTTIEDELLNCEEFQFSVAFITMSGITPLLQTFKELEKKGVKGRILTTDYLTFSEPKALEKLSELSNITLKMYSTEKGGDGFHTKGYFFRTGNIYRIVVGSSNMTLNALTKNKEWNTRIVSGSRGEYAEHIVSEFESLWGSAYAENLAKVIDSYRTKYDLVKKQRKVAESQAVVDLDQYRLEPNSMQTEFVGSLMTMVDQGDRRALLISATGTGKTYASAFALREANPRKALFVVHREQIARQAIKSYQKVFGNTKTFGLLSGTEKDFDADYLFSTMQMMSKPEIMARYQKDEFDVIVIDEVHRAGAESYQRIMDYFQPGLWLGMTASPERTDGFDIYSLFDHNVAYEIRLQQALEEDLLCPFHYFGITDLTVDDKLIDDNRDFGCLTSEDRVSHVIEEAEYYGYSGDRVKGLIFCSSKDEAAELSTKFNLRGYRTEFICGDDSQERREDCIERLTADAGDDLLDYIFTIDIFNEGVDIPEINQVIMLRPTESPIIFVQQLGRGLRKAEKKEYVVILDFIGNYANNFMIPVALSGDRSYNKDNMRRYVAGGTRIIPGSSSIHFDEIARKQIYSSIDEARTNTMKLIQDSYRDLKYKLGRIPRIEEFREYGAIDVTKIFDKCGSYYAFLRKYEKDYNVELSGAESEIVEFLSKKFAAGKRIHELVMLKMLLERKERIKYYYDKLMEEKYGVALTSYERESVVLNLTNKFGKTEEKKKYSNCVFLKETSEGGYDISDSFNSLLGDDEFRYMVEELVDFGIERYEINYSKRYGDTSFQLYQKYTYEDVCRLLDWKSNMNALNIGGYFYDSYTKTLPVFINYDKDDDAIAYEDRFVSENELVALSKHPRTVESSDADHIYKRKPEDKNNHILLFVRKNKDDKEAKEFYFLGEISAAGEPEQIRMVTPEGKEDDAFEIDYRLDVPVRDDIYEYIVGE</sequence>
<dbReference type="Gene3D" id="3.40.50.300">
    <property type="entry name" value="P-loop containing nucleotide triphosphate hydrolases"/>
    <property type="match status" value="2"/>
</dbReference>